<dbReference type="KEGG" id="bsc:COCSADRAFT_90648"/>
<name>M2SMW8_COCSN</name>
<dbReference type="OrthoDB" id="3693458at2759"/>
<dbReference type="eggNOG" id="ENOG502SPY5">
    <property type="taxonomic scope" value="Eukaryota"/>
</dbReference>
<dbReference type="RefSeq" id="XP_007700695.1">
    <property type="nucleotide sequence ID" value="XM_007702505.1"/>
</dbReference>
<dbReference type="HOGENOM" id="CLU_1488884_0_0_1"/>
<dbReference type="EMBL" id="KB445644">
    <property type="protein sequence ID" value="EMD63640.1"/>
    <property type="molecule type" value="Genomic_DNA"/>
</dbReference>
<reference evidence="2" key="2">
    <citation type="journal article" date="2013" name="PLoS Genet.">
        <title>Comparative genome structure, secondary metabolite, and effector coding capacity across Cochliobolus pathogens.</title>
        <authorList>
            <person name="Condon B.J."/>
            <person name="Leng Y."/>
            <person name="Wu D."/>
            <person name="Bushley K.E."/>
            <person name="Ohm R.A."/>
            <person name="Otillar R."/>
            <person name="Martin J."/>
            <person name="Schackwitz W."/>
            <person name="Grimwood J."/>
            <person name="MohdZainudin N."/>
            <person name="Xue C."/>
            <person name="Wang R."/>
            <person name="Manning V.A."/>
            <person name="Dhillon B."/>
            <person name="Tu Z.J."/>
            <person name="Steffenson B.J."/>
            <person name="Salamov A."/>
            <person name="Sun H."/>
            <person name="Lowry S."/>
            <person name="LaButti K."/>
            <person name="Han J."/>
            <person name="Copeland A."/>
            <person name="Lindquist E."/>
            <person name="Barry K."/>
            <person name="Schmutz J."/>
            <person name="Baker S.E."/>
            <person name="Ciuffetti L.M."/>
            <person name="Grigoriev I.V."/>
            <person name="Zhong S."/>
            <person name="Turgeon B.G."/>
        </authorList>
    </citation>
    <scope>NUCLEOTIDE SEQUENCE [LARGE SCALE GENOMIC DNA]</scope>
    <source>
        <strain evidence="2">ND90Pr / ATCC 201652</strain>
    </source>
</reference>
<dbReference type="Gene3D" id="1.10.600.10">
    <property type="entry name" value="Farnesyl Diphosphate Synthase"/>
    <property type="match status" value="1"/>
</dbReference>
<dbReference type="AlphaFoldDB" id="M2SMW8"/>
<organism evidence="1 2">
    <name type="scientific">Cochliobolus sativus (strain ND90Pr / ATCC 201652)</name>
    <name type="common">Common root rot and spot blotch fungus</name>
    <name type="synonym">Bipolaris sorokiniana</name>
    <dbReference type="NCBI Taxonomy" id="665912"/>
    <lineage>
        <taxon>Eukaryota</taxon>
        <taxon>Fungi</taxon>
        <taxon>Dikarya</taxon>
        <taxon>Ascomycota</taxon>
        <taxon>Pezizomycotina</taxon>
        <taxon>Dothideomycetes</taxon>
        <taxon>Pleosporomycetidae</taxon>
        <taxon>Pleosporales</taxon>
        <taxon>Pleosporineae</taxon>
        <taxon>Pleosporaceae</taxon>
        <taxon>Bipolaris</taxon>
    </lineage>
</organism>
<keyword evidence="2" id="KW-1185">Reference proteome</keyword>
<sequence length="181" mass="19846">MVGNGGAEVAAGLQELINHPPSPATFGDLRVSLDYRVIDVATSYIVACTKFSLGSTFDTASPRLTRFIRLYADHMSIANDLASFEREKRAYANGKAQYLLNTVEEVRKMCSLDNDEAAKFATLAIQMEVERKMARELSRLDADGETSKTEREFLSALVFLAGGNVMCSIIMSRYGGKQSAV</sequence>
<dbReference type="OMA" id="DYMAYRA"/>
<proteinExistence type="predicted"/>
<dbReference type="InterPro" id="IPR008949">
    <property type="entry name" value="Isoprenoid_synthase_dom_sf"/>
</dbReference>
<evidence type="ECO:0000313" key="2">
    <source>
        <dbReference type="Proteomes" id="UP000016934"/>
    </source>
</evidence>
<reference evidence="1 2" key="1">
    <citation type="journal article" date="2012" name="PLoS Pathog.">
        <title>Diverse lifestyles and strategies of plant pathogenesis encoded in the genomes of eighteen Dothideomycetes fungi.</title>
        <authorList>
            <person name="Ohm R.A."/>
            <person name="Feau N."/>
            <person name="Henrissat B."/>
            <person name="Schoch C.L."/>
            <person name="Horwitz B.A."/>
            <person name="Barry K.W."/>
            <person name="Condon B.J."/>
            <person name="Copeland A.C."/>
            <person name="Dhillon B."/>
            <person name="Glaser F."/>
            <person name="Hesse C.N."/>
            <person name="Kosti I."/>
            <person name="LaButti K."/>
            <person name="Lindquist E.A."/>
            <person name="Lucas S."/>
            <person name="Salamov A.A."/>
            <person name="Bradshaw R.E."/>
            <person name="Ciuffetti L."/>
            <person name="Hamelin R.C."/>
            <person name="Kema G.H.J."/>
            <person name="Lawrence C."/>
            <person name="Scott J.A."/>
            <person name="Spatafora J.W."/>
            <person name="Turgeon B.G."/>
            <person name="de Wit P.J.G.M."/>
            <person name="Zhong S."/>
            <person name="Goodwin S.B."/>
            <person name="Grigoriev I.V."/>
        </authorList>
    </citation>
    <scope>NUCLEOTIDE SEQUENCE [LARGE SCALE GENOMIC DNA]</scope>
    <source>
        <strain evidence="2">ND90Pr / ATCC 201652</strain>
    </source>
</reference>
<evidence type="ECO:0000313" key="1">
    <source>
        <dbReference type="EMBL" id="EMD63640.1"/>
    </source>
</evidence>
<accession>M2SMW8</accession>
<dbReference type="Proteomes" id="UP000016934">
    <property type="component" value="Unassembled WGS sequence"/>
</dbReference>
<dbReference type="Pfam" id="PF19086">
    <property type="entry name" value="Terpene_syn_C_2"/>
    <property type="match status" value="1"/>
</dbReference>
<gene>
    <name evidence="1" type="ORF">COCSADRAFT_90648</name>
</gene>
<evidence type="ECO:0008006" key="3">
    <source>
        <dbReference type="Google" id="ProtNLM"/>
    </source>
</evidence>
<dbReference type="GeneID" id="19141359"/>
<dbReference type="SUPFAM" id="SSF48576">
    <property type="entry name" value="Terpenoid synthases"/>
    <property type="match status" value="1"/>
</dbReference>
<protein>
    <recommendedName>
        <fullName evidence="3">Terpene synthase</fullName>
    </recommendedName>
</protein>